<reference evidence="2" key="2">
    <citation type="submission" date="2020-05" db="UniProtKB">
        <authorList>
            <consortium name="EnsemblMetazoa"/>
        </authorList>
    </citation>
    <scope>IDENTIFICATION</scope>
</reference>
<protein>
    <submittedName>
        <fullName evidence="1 2">Asparagine synthase (Glutamine-hydrolyzing)</fullName>
    </submittedName>
</protein>
<keyword evidence="3" id="KW-1185">Reference proteome</keyword>
<proteinExistence type="predicted"/>
<dbReference type="EMBL" id="ATLV01025079">
    <property type="status" value="NOT_ANNOTATED_CDS"/>
    <property type="molecule type" value="Genomic_DNA"/>
</dbReference>
<evidence type="ECO:0000313" key="2">
    <source>
        <dbReference type="EnsemblMetazoa" id="ASIC020448-PA"/>
    </source>
</evidence>
<gene>
    <name evidence="1" type="ORF">ZHAS_00020448</name>
</gene>
<organism evidence="1">
    <name type="scientific">Anopheles sinensis</name>
    <name type="common">Mosquito</name>
    <dbReference type="NCBI Taxonomy" id="74873"/>
    <lineage>
        <taxon>Eukaryota</taxon>
        <taxon>Metazoa</taxon>
        <taxon>Ecdysozoa</taxon>
        <taxon>Arthropoda</taxon>
        <taxon>Hexapoda</taxon>
        <taxon>Insecta</taxon>
        <taxon>Pterygota</taxon>
        <taxon>Neoptera</taxon>
        <taxon>Endopterygota</taxon>
        <taxon>Diptera</taxon>
        <taxon>Nematocera</taxon>
        <taxon>Culicoidea</taxon>
        <taxon>Culicidae</taxon>
        <taxon>Anophelinae</taxon>
        <taxon>Anopheles</taxon>
    </lineage>
</organism>
<evidence type="ECO:0000313" key="1">
    <source>
        <dbReference type="EMBL" id="KFB52125.1"/>
    </source>
</evidence>
<accession>A0A084WPI1</accession>
<dbReference type="Proteomes" id="UP000030765">
    <property type="component" value="Unassembled WGS sequence"/>
</dbReference>
<dbReference type="EnsemblMetazoa" id="ASIC020448-RA">
    <property type="protein sequence ID" value="ASIC020448-PA"/>
    <property type="gene ID" value="ASIC020448"/>
</dbReference>
<dbReference type="VEuPathDB" id="VectorBase:ASIC020448"/>
<evidence type="ECO:0000313" key="3">
    <source>
        <dbReference type="Proteomes" id="UP000030765"/>
    </source>
</evidence>
<reference evidence="1 3" key="1">
    <citation type="journal article" date="2014" name="BMC Genomics">
        <title>Genome sequence of Anopheles sinensis provides insight into genetics basis of mosquito competence for malaria parasites.</title>
        <authorList>
            <person name="Zhou D."/>
            <person name="Zhang D."/>
            <person name="Ding G."/>
            <person name="Shi L."/>
            <person name="Hou Q."/>
            <person name="Ye Y."/>
            <person name="Xu Y."/>
            <person name="Zhou H."/>
            <person name="Xiong C."/>
            <person name="Li S."/>
            <person name="Yu J."/>
            <person name="Hong S."/>
            <person name="Yu X."/>
            <person name="Zou P."/>
            <person name="Chen C."/>
            <person name="Chang X."/>
            <person name="Wang W."/>
            <person name="Lv Y."/>
            <person name="Sun Y."/>
            <person name="Ma L."/>
            <person name="Shen B."/>
            <person name="Zhu C."/>
        </authorList>
    </citation>
    <scope>NUCLEOTIDE SEQUENCE [LARGE SCALE GENOMIC DNA]</scope>
</reference>
<dbReference type="AlphaFoldDB" id="A0A084WPI1"/>
<sequence>MYARLEHHLRNNLYCGRLYSPTSLTTRSIGLASGAGEALDGLTPAGCVYSRTKITKIKTKRFKRLPSRGRCSALSY</sequence>
<dbReference type="EMBL" id="KE525369">
    <property type="protein sequence ID" value="KFB52125.1"/>
    <property type="molecule type" value="Genomic_DNA"/>
</dbReference>
<name>A0A084WPI1_ANOSI</name>